<protein>
    <recommendedName>
        <fullName evidence="1">Heterokaryon incompatibility domain-containing protein</fullName>
    </recommendedName>
</protein>
<dbReference type="EMBL" id="CP134190">
    <property type="protein sequence ID" value="WPB05659.1"/>
    <property type="molecule type" value="Genomic_DNA"/>
</dbReference>
<dbReference type="InterPro" id="IPR010730">
    <property type="entry name" value="HET"/>
</dbReference>
<dbReference type="RefSeq" id="XP_065459357.1">
    <property type="nucleotide sequence ID" value="XM_065603285.1"/>
</dbReference>
<dbReference type="Proteomes" id="UP001302367">
    <property type="component" value="Chromosome 7"/>
</dbReference>
<proteinExistence type="predicted"/>
<evidence type="ECO:0000259" key="1">
    <source>
        <dbReference type="Pfam" id="PF06985"/>
    </source>
</evidence>
<reference evidence="2 3" key="1">
    <citation type="submission" date="2023-09" db="EMBL/GenBank/DDBJ databases">
        <title>Complete-Gapless Cercospora beticola genome.</title>
        <authorList>
            <person name="Wyatt N.A."/>
            <person name="Spanner R.E."/>
            <person name="Bolton M.D."/>
        </authorList>
    </citation>
    <scope>NUCLEOTIDE SEQUENCE [LARGE SCALE GENOMIC DNA]</scope>
    <source>
        <strain evidence="2">Cb09-40</strain>
    </source>
</reference>
<name>A0ABZ0P225_CERBT</name>
<accession>A0ABZ0P225</accession>
<gene>
    <name evidence="2" type="ORF">RHO25_010313</name>
</gene>
<evidence type="ECO:0000313" key="2">
    <source>
        <dbReference type="EMBL" id="WPB05659.1"/>
    </source>
</evidence>
<dbReference type="Pfam" id="PF06985">
    <property type="entry name" value="HET"/>
    <property type="match status" value="1"/>
</dbReference>
<organism evidence="2 3">
    <name type="scientific">Cercospora beticola</name>
    <name type="common">Sugarbeet leaf spot fungus</name>
    <dbReference type="NCBI Taxonomy" id="122368"/>
    <lineage>
        <taxon>Eukaryota</taxon>
        <taxon>Fungi</taxon>
        <taxon>Dikarya</taxon>
        <taxon>Ascomycota</taxon>
        <taxon>Pezizomycotina</taxon>
        <taxon>Dothideomycetes</taxon>
        <taxon>Dothideomycetidae</taxon>
        <taxon>Mycosphaerellales</taxon>
        <taxon>Mycosphaerellaceae</taxon>
        <taxon>Cercospora</taxon>
    </lineage>
</organism>
<dbReference type="GeneID" id="90644649"/>
<dbReference type="PANTHER" id="PTHR33112">
    <property type="entry name" value="DOMAIN PROTEIN, PUTATIVE-RELATED"/>
    <property type="match status" value="1"/>
</dbReference>
<sequence length="310" mass="34418">MGCPFCLLCFAAIERGSAPEAFKAALAEVDGPPKTHLVWLCGQFMEGLLMSTTIDQAQLQTHGEQLYVTVGGPKTDRGGNYTDSHTRYVPQIGESMNVPMVTGCLYLVTKPATPLAKWLRGRKCSDEIKPSNPDICLLIKDWTQQCIETHKNCGNQKSDFTPSRLIQIGRKGTASQLVSSRDDSEPYVALSYCWGGNHGLRLTRSNLTALQNFLDVSKLNKTCREALEITRQLGLQYIWIDALCIVQDDLEDWSKESQSMAQIYGNAHVTLLANQGHSSQDGLFLSATALRELPRVPLRYSHPKDARLTE</sequence>
<dbReference type="PANTHER" id="PTHR33112:SF16">
    <property type="entry name" value="HETEROKARYON INCOMPATIBILITY DOMAIN-CONTAINING PROTEIN"/>
    <property type="match status" value="1"/>
</dbReference>
<evidence type="ECO:0000313" key="3">
    <source>
        <dbReference type="Proteomes" id="UP001302367"/>
    </source>
</evidence>
<keyword evidence="3" id="KW-1185">Reference proteome</keyword>
<feature type="domain" description="Heterokaryon incompatibility" evidence="1">
    <location>
        <begin position="187"/>
        <end position="287"/>
    </location>
</feature>